<dbReference type="CDD" id="cd18030">
    <property type="entry name" value="DEXHc_RE_I_HsdR"/>
    <property type="match status" value="1"/>
</dbReference>
<dbReference type="NCBIfam" id="TIGR00348">
    <property type="entry name" value="hsdR"/>
    <property type="match status" value="1"/>
</dbReference>
<dbReference type="EC" id="3.1.21.3" evidence="10"/>
<evidence type="ECO:0000256" key="1">
    <source>
        <dbReference type="ARBA" id="ARBA00000851"/>
    </source>
</evidence>
<keyword evidence="6" id="KW-0255">Endonuclease</keyword>
<comment type="catalytic activity">
    <reaction evidence="1 10">
        <text>Endonucleolytic cleavage of DNA to give random double-stranded fragments with terminal 5'-phosphates, ATP is simultaneously hydrolyzed.</text>
        <dbReference type="EC" id="3.1.21.3"/>
    </reaction>
</comment>
<keyword evidence="5 10" id="KW-0680">Restriction system</keyword>
<dbReference type="EMBL" id="SRKZ01000003">
    <property type="protein sequence ID" value="TGD80808.1"/>
    <property type="molecule type" value="Genomic_DNA"/>
</dbReference>
<dbReference type="RefSeq" id="WP_135530950.1">
    <property type="nucleotide sequence ID" value="NZ_SRKZ01000003.1"/>
</dbReference>
<evidence type="ECO:0000256" key="9">
    <source>
        <dbReference type="ARBA" id="ARBA00023125"/>
    </source>
</evidence>
<evidence type="ECO:0000256" key="7">
    <source>
        <dbReference type="ARBA" id="ARBA00022801"/>
    </source>
</evidence>
<dbReference type="InterPro" id="IPR014001">
    <property type="entry name" value="Helicase_ATP-bd"/>
</dbReference>
<dbReference type="GO" id="GO:0003677">
    <property type="term" value="F:DNA binding"/>
    <property type="evidence" value="ECO:0007669"/>
    <property type="project" value="UniProtKB-KW"/>
</dbReference>
<dbReference type="InterPro" id="IPR004473">
    <property type="entry name" value="Restrct_endonuc_typeI_HsdR"/>
</dbReference>
<gene>
    <name evidence="13" type="ORF">EU557_13475</name>
</gene>
<comment type="caution">
    <text evidence="13">The sequence shown here is derived from an EMBL/GenBank/DDBJ whole genome shotgun (WGS) entry which is preliminary data.</text>
</comment>
<dbReference type="CDD" id="cd22332">
    <property type="entry name" value="HsdR_N"/>
    <property type="match status" value="1"/>
</dbReference>
<comment type="similarity">
    <text evidence="2 10">Belongs to the HsdR family.</text>
</comment>
<dbReference type="Pfam" id="PF22679">
    <property type="entry name" value="T1R_D3-like"/>
    <property type="match status" value="1"/>
</dbReference>
<dbReference type="PANTHER" id="PTHR30195">
    <property type="entry name" value="TYPE I SITE-SPECIFIC DEOXYRIBONUCLEASE PROTEIN SUBUNIT M AND R"/>
    <property type="match status" value="1"/>
</dbReference>
<keyword evidence="7 10" id="KW-0378">Hydrolase</keyword>
<evidence type="ECO:0000256" key="5">
    <source>
        <dbReference type="ARBA" id="ARBA00022747"/>
    </source>
</evidence>
<feature type="region of interest" description="Disordered" evidence="11">
    <location>
        <begin position="212"/>
        <end position="243"/>
    </location>
</feature>
<accession>A0A4Z0MNC2</accession>
<dbReference type="SUPFAM" id="SSF52540">
    <property type="entry name" value="P-loop containing nucleoside triphosphate hydrolases"/>
    <property type="match status" value="1"/>
</dbReference>
<dbReference type="InterPro" id="IPR027417">
    <property type="entry name" value="P-loop_NTPase"/>
</dbReference>
<dbReference type="InterPro" id="IPR040980">
    <property type="entry name" value="SWI2_SNF2"/>
</dbReference>
<dbReference type="PROSITE" id="PS51192">
    <property type="entry name" value="HELICASE_ATP_BIND_1"/>
    <property type="match status" value="1"/>
</dbReference>
<proteinExistence type="inferred from homology"/>
<dbReference type="InterPro" id="IPR007409">
    <property type="entry name" value="Restrct_endonuc_type1_HsdR_N"/>
</dbReference>
<keyword evidence="3" id="KW-0540">Nuclease</keyword>
<dbReference type="PANTHER" id="PTHR30195:SF15">
    <property type="entry name" value="TYPE I RESTRICTION ENZYME HINDI ENDONUCLEASE SUBUNIT"/>
    <property type="match status" value="1"/>
</dbReference>
<dbReference type="Gene3D" id="3.90.1570.50">
    <property type="match status" value="1"/>
</dbReference>
<dbReference type="AlphaFoldDB" id="A0A4Z0MNC2"/>
<dbReference type="GO" id="GO:0009307">
    <property type="term" value="P:DNA restriction-modification system"/>
    <property type="evidence" value="ECO:0007669"/>
    <property type="project" value="UniProtKB-KW"/>
</dbReference>
<dbReference type="SMART" id="SM00487">
    <property type="entry name" value="DEXDc"/>
    <property type="match status" value="1"/>
</dbReference>
<comment type="function">
    <text evidence="10">Subunit R is required for both nuclease and ATPase activities, but not for modification.</text>
</comment>
<dbReference type="InterPro" id="IPR055180">
    <property type="entry name" value="HsdR_RecA-like_helicase_dom_2"/>
</dbReference>
<evidence type="ECO:0000313" key="14">
    <source>
        <dbReference type="Proteomes" id="UP000298284"/>
    </source>
</evidence>
<evidence type="ECO:0000313" key="13">
    <source>
        <dbReference type="EMBL" id="TGD80808.1"/>
    </source>
</evidence>
<dbReference type="Gene3D" id="3.40.50.300">
    <property type="entry name" value="P-loop containing nucleotide triphosphate hydrolases"/>
    <property type="match status" value="2"/>
</dbReference>
<protein>
    <recommendedName>
        <fullName evidence="10">Type I restriction enzyme endonuclease subunit</fullName>
        <shortName evidence="10">R protein</shortName>
        <ecNumber evidence="10">3.1.21.3</ecNumber>
    </recommendedName>
</protein>
<dbReference type="GO" id="GO:0005524">
    <property type="term" value="F:ATP binding"/>
    <property type="evidence" value="ECO:0007669"/>
    <property type="project" value="UniProtKB-KW"/>
</dbReference>
<dbReference type="Pfam" id="PF18766">
    <property type="entry name" value="SWI2_SNF2"/>
    <property type="match status" value="1"/>
</dbReference>
<organism evidence="13 14">
    <name type="scientific">Hymenobacter wooponensis</name>
    <dbReference type="NCBI Taxonomy" id="1525360"/>
    <lineage>
        <taxon>Bacteria</taxon>
        <taxon>Pseudomonadati</taxon>
        <taxon>Bacteroidota</taxon>
        <taxon>Cytophagia</taxon>
        <taxon>Cytophagales</taxon>
        <taxon>Hymenobacteraceae</taxon>
        <taxon>Hymenobacter</taxon>
    </lineage>
</organism>
<name>A0A4Z0MNC2_9BACT</name>
<evidence type="ECO:0000256" key="8">
    <source>
        <dbReference type="ARBA" id="ARBA00022840"/>
    </source>
</evidence>
<keyword evidence="9 10" id="KW-0238">DNA-binding</keyword>
<reference evidence="13 14" key="1">
    <citation type="submission" date="2019-04" db="EMBL/GenBank/DDBJ databases">
        <authorList>
            <person name="Feng G."/>
            <person name="Zhang J."/>
            <person name="Zhu H."/>
        </authorList>
    </citation>
    <scope>NUCLEOTIDE SEQUENCE [LARGE SCALE GENOMIC DNA]</scope>
    <source>
        <strain evidence="13 14">JCM 19491</strain>
    </source>
</reference>
<comment type="subunit">
    <text evidence="10">The type I restriction/modification system is composed of three polypeptides R, M and S.</text>
</comment>
<evidence type="ECO:0000259" key="12">
    <source>
        <dbReference type="PROSITE" id="PS51192"/>
    </source>
</evidence>
<evidence type="ECO:0000256" key="6">
    <source>
        <dbReference type="ARBA" id="ARBA00022759"/>
    </source>
</evidence>
<evidence type="ECO:0000256" key="4">
    <source>
        <dbReference type="ARBA" id="ARBA00022741"/>
    </source>
</evidence>
<evidence type="ECO:0000256" key="2">
    <source>
        <dbReference type="ARBA" id="ARBA00008598"/>
    </source>
</evidence>
<evidence type="ECO:0000256" key="11">
    <source>
        <dbReference type="SAM" id="MobiDB-lite"/>
    </source>
</evidence>
<evidence type="ECO:0000256" key="3">
    <source>
        <dbReference type="ARBA" id="ARBA00022722"/>
    </source>
</evidence>
<dbReference type="GO" id="GO:0009035">
    <property type="term" value="F:type I site-specific deoxyribonuclease activity"/>
    <property type="evidence" value="ECO:0007669"/>
    <property type="project" value="UniProtKB-EC"/>
</dbReference>
<keyword evidence="14" id="KW-1185">Reference proteome</keyword>
<dbReference type="CDD" id="cd18800">
    <property type="entry name" value="SF2_C_EcoR124I-like"/>
    <property type="match status" value="1"/>
</dbReference>
<dbReference type="Proteomes" id="UP000298284">
    <property type="component" value="Unassembled WGS sequence"/>
</dbReference>
<feature type="domain" description="Helicase ATP-binding" evidence="12">
    <location>
        <begin position="291"/>
        <end position="468"/>
    </location>
</feature>
<keyword evidence="8 10" id="KW-0067">ATP-binding</keyword>
<dbReference type="Pfam" id="PF04313">
    <property type="entry name" value="HSDR_N"/>
    <property type="match status" value="1"/>
</dbReference>
<dbReference type="OrthoDB" id="9758243at2"/>
<sequence length="1047" mass="119720">MSAKVGQVERATQNRVVELFRSELGYDYLGNWEKYPRRSPIEDEAVRKYLQRQQHPASLIDKVLRKLHAAVENQTEKLYKRNRELYKLLRYGVKVRPEAGAKKLTVELVNWATPLANDFALAQEVTVQGPTYTKRPDVVLYLNGLAVAVLELKRSTVSVQEAIRQNLDNQKSEFIENFFAPVQLVLAGNDTEGMRYGTVGTSEKYYLEWHEEVPGKSETPSTKAGDGEAGAAPLPPPTSLLTPQPLRLDEHLRQLCRKERLLALMHDFVVFDRGIKKLCRPNQFFGVQAAQQYIKRREGGIIWHTQGSGKSLTMVWLAKWLLEHDPQARVLIVTDREELDEQIEKVFLGVEQPITRAKSGADLLHHLSQPMPRLLCSLVHKFGARTEAEAYDKYLEDLMRAAGRSGQAFRPQGQLYVLVDECHRTQSGKLHEAMHELLPGALLIGFTGTPLLRTAKRTTLETFGPYIHTYRVDKAVADGVILELRYEARKVEQYLTESGKRKMDEYFELKTKDLNEYGRARLKEKWGTMQKVLSSKERMDHIVADIVLDMEKKERLQSGRGNALLVSGSIFQACRYYELFQRAGFKQCAIVTSYQPKTSDLKGETTGEGGDTEQLQKYKIYIDMLGGKAVADFEKEVKRQFVEEPAQMKLLIVVDKLLTGFDAPSATYLYIDKEMRDHNLFQAICRVNRLDGDDKEYGYVVDYKDLFKALEDSIRDYTSEALDGFDKSDVQGLLTDRLIRGREHLEDVLEQLRLLCEPVAPPRGQPEYQHFFCGNPANPADLSEREGRRRDLYKYTAILLRAFAEISGDLEEADYTASEAAGVERQVRHYEKLRDEVKVASGEAPDLKRYEADMRFLFDNYVKAEDSEKQGTLDDLSLIEAIVARGLADTTQRLPKGIRESRESMAETIENNVRKLIIDENQTNPKYFERMSVLLEELIARRQREAIEYEAYLAEIEELCRKVATPPTHYPPTLHTRAQRNLYDNLGESEELALAVDAAILDVRQDGWRGDTPPAKKRMVRNAIKAVLNNDEETTRILNLAMQQAEY</sequence>
<dbReference type="InterPro" id="IPR051268">
    <property type="entry name" value="Type-I_R_enzyme_R_subunit"/>
</dbReference>
<keyword evidence="4 10" id="KW-0547">Nucleotide-binding</keyword>
<evidence type="ECO:0000256" key="10">
    <source>
        <dbReference type="RuleBase" id="RU364115"/>
    </source>
</evidence>